<keyword evidence="2" id="KW-0479">Metal-binding</keyword>
<evidence type="ECO:0000256" key="5">
    <source>
        <dbReference type="ARBA" id="ARBA00023242"/>
    </source>
</evidence>
<dbReference type="Gene3D" id="3.30.40.10">
    <property type="entry name" value="Zinc/RING finger domain, C3HC4 (zinc finger)"/>
    <property type="match status" value="2"/>
</dbReference>
<dbReference type="GO" id="GO:0016747">
    <property type="term" value="F:acyltransferase activity, transferring groups other than amino-acyl groups"/>
    <property type="evidence" value="ECO:0007669"/>
    <property type="project" value="InterPro"/>
</dbReference>
<dbReference type="InterPro" id="IPR011011">
    <property type="entry name" value="Znf_FYVE_PHD"/>
</dbReference>
<dbReference type="SUPFAM" id="SSF55729">
    <property type="entry name" value="Acyl-CoA N-acyltransferases (Nat)"/>
    <property type="match status" value="1"/>
</dbReference>
<dbReference type="InterPro" id="IPR016181">
    <property type="entry name" value="Acyl_CoA_acyltransferase"/>
</dbReference>
<comment type="caution">
    <text evidence="10">The sequence shown here is derived from an EMBL/GenBank/DDBJ whole genome shotgun (WGS) entry which is preliminary data.</text>
</comment>
<dbReference type="PANTHER" id="PTHR46309:SF12">
    <property type="entry name" value="GB|AAC80581.1"/>
    <property type="match status" value="1"/>
</dbReference>
<evidence type="ECO:0000256" key="1">
    <source>
        <dbReference type="ARBA" id="ARBA00004123"/>
    </source>
</evidence>
<dbReference type="InterPro" id="IPR032308">
    <property type="entry name" value="TDBD"/>
</dbReference>
<dbReference type="Pfam" id="PF22970">
    <property type="entry name" value="DUF7028"/>
    <property type="match status" value="2"/>
</dbReference>
<sequence>MRRQCTRKLLVGEKVEVRSASEGLKGSWLPGFITASDNMIRRVRYDDNYGTHPSGIHVSSAIEGEDTVVTPKHYRGLIRPVPPLLLVEKVALDYRLCVDIYINNLWREGVISDQEKDSKDRLVFFPDSGDEQVFPVEKMRITQDWDETSECWTPRGNWVFLDLIGELVEDFSNIDSEMEIWTKVRAKEEFKKLNIDWTCRDRSLWRDLVLEVIRDLGVNTYMIKSPGKQRKPECGRCDFDIPSNSDSFAREPIGNVGLSDNSIVVDEEYSVSDLLDFSCDPNDSNLDRPLYAGGDFVKDRAIPCSPCDEAIYDCIGFDDNNEVGDTISFSKEVEDLFENSDSYGFTAKEGRDTINCQETGKDMRKETDTVHFWLPVGPDILPGSENFPDAIINYFLTRSRQNKKRNDDRSSMLLKVRMHLSYLQWKIEYTTKAETRVFRYIAPAGRTFYSLYEVCKYLSGGAALKIKTPRSENGDRKLLDNGITVPQLSTSKKRKLLDNNVGSLKIIKRSTDPISDELGIEAEYCIQAVIDWFKIGTTRKNNGEESSKSLTLKAKKHLLAVGWKIWYITKKEGKRELRYSSMTKTYISLVTACKAYLEEEGIFKSNSPMNGLVSAEQAEEEKNSDNPNISLEKTLKPNAFQPCQKPSSGCLYAPINGLVSVERRTGIEKSENLHLSSETDPNATQPCQEPEAISLHAPSDELPRKTQKRLHQVEESTFLLNEQSETCSTESLGSLQSKMLLDQNPTHQELKKQREAYGFLKRKNVPLIGRRESQPQTDGRHESQPQTETPVPISSKRTRKAEEGSPLSSLHTEKLLAQNPHVQEPMKQNTHGILKRIKDPSNVQVSTKRARKVEEASPFHQMPRTVISCLIDNNVVLPRSNVYYIGRKNHKMAEGRITREGIKCTCCQKLFGLSSFEAHAGSTIRRPAANIFLEDGRSLMQCQREMVQDKNTNKKGCSQKSRERIKRNQACFDSDYICSICHYGGTLLLCDHCPSAFHLSCLGIEELPPDQWFCQSCHCGICDESEFNDDIKKFTEKSVLYCDQCEREYHVGCIRKREQVKLESPPNGNWFCSPKCQEIFVGLYELMGKSIPVGKNNLSWTILKSSKSDYHDLDAYRGDTMIDHYSKLSVALSVIHECFEPIKEPRTKSDLVEDVLFNRWSELDRLNCWGFYTVILEREDELISVATVRVYGEKVAEVPLVGTRLQYRRQGMCSILMSVLEKKLAELGVERLFLPAIPQVVKTWTTSFGFSKMTSCERLKFLKYIFLDFQDTTMCQKILKSTTSEVTRIDSGEFGYGDGHRSSGASEVIQVEQLNHSEAVEETGDHSSDLTQAEQLDLS</sequence>
<evidence type="ECO:0000313" key="11">
    <source>
        <dbReference type="Proteomes" id="UP000541444"/>
    </source>
</evidence>
<dbReference type="GO" id="GO:0008270">
    <property type="term" value="F:zinc ion binding"/>
    <property type="evidence" value="ECO:0007669"/>
    <property type="project" value="UniProtKB-KW"/>
</dbReference>
<dbReference type="GO" id="GO:0006357">
    <property type="term" value="P:regulation of transcription by RNA polymerase II"/>
    <property type="evidence" value="ECO:0007669"/>
    <property type="project" value="TreeGrafter"/>
</dbReference>
<dbReference type="Proteomes" id="UP000541444">
    <property type="component" value="Unassembled WGS sequence"/>
</dbReference>
<dbReference type="InterPro" id="IPR001965">
    <property type="entry name" value="Znf_PHD"/>
</dbReference>
<dbReference type="GO" id="GO:0005634">
    <property type="term" value="C:nucleus"/>
    <property type="evidence" value="ECO:0007669"/>
    <property type="project" value="UniProtKB-SubCell"/>
</dbReference>
<evidence type="ECO:0000259" key="9">
    <source>
        <dbReference type="PROSITE" id="PS51186"/>
    </source>
</evidence>
<feature type="domain" description="PHD-type" evidence="8">
    <location>
        <begin position="975"/>
        <end position="1020"/>
    </location>
</feature>
<dbReference type="EMBL" id="JACGCM010000589">
    <property type="protein sequence ID" value="KAF6170426.1"/>
    <property type="molecule type" value="Genomic_DNA"/>
</dbReference>
<dbReference type="InterPro" id="IPR019787">
    <property type="entry name" value="Znf_PHD-finger"/>
</dbReference>
<comment type="subcellular location">
    <subcellularLocation>
        <location evidence="1">Nucleus</location>
    </subcellularLocation>
</comment>
<keyword evidence="3 6" id="KW-0863">Zinc-finger</keyword>
<evidence type="ECO:0000256" key="7">
    <source>
        <dbReference type="SAM" id="MobiDB-lite"/>
    </source>
</evidence>
<dbReference type="InterPro" id="IPR059153">
    <property type="entry name" value="NSD_PHD-1st"/>
</dbReference>
<dbReference type="PROSITE" id="PS51186">
    <property type="entry name" value="GNAT"/>
    <property type="match status" value="1"/>
</dbReference>
<reference evidence="10 11" key="1">
    <citation type="journal article" date="2020" name="IScience">
        <title>Genome Sequencing of the Endangered Kingdonia uniflora (Circaeasteraceae, Ranunculales) Reveals Potential Mechanisms of Evolutionary Specialization.</title>
        <authorList>
            <person name="Sun Y."/>
            <person name="Deng T."/>
            <person name="Zhang A."/>
            <person name="Moore M.J."/>
            <person name="Landis J.B."/>
            <person name="Lin N."/>
            <person name="Zhang H."/>
            <person name="Zhang X."/>
            <person name="Huang J."/>
            <person name="Zhang X."/>
            <person name="Sun H."/>
            <person name="Wang H."/>
        </authorList>
    </citation>
    <scope>NUCLEOTIDE SEQUENCE [LARGE SCALE GENOMIC DNA]</scope>
    <source>
        <strain evidence="10">TB1705</strain>
        <tissue evidence="10">Leaf</tissue>
    </source>
</reference>
<feature type="region of interest" description="Disordered" evidence="7">
    <location>
        <begin position="1318"/>
        <end position="1339"/>
    </location>
</feature>
<feature type="compositionally biased region" description="Basic and acidic residues" evidence="7">
    <location>
        <begin position="769"/>
        <end position="783"/>
    </location>
</feature>
<dbReference type="Gene3D" id="3.40.630.30">
    <property type="match status" value="1"/>
</dbReference>
<evidence type="ECO:0000256" key="6">
    <source>
        <dbReference type="PROSITE-ProRule" id="PRU00146"/>
    </source>
</evidence>
<accession>A0A7J7NTB6</accession>
<dbReference type="SMART" id="SM00249">
    <property type="entry name" value="PHD"/>
    <property type="match status" value="2"/>
</dbReference>
<dbReference type="InterPro" id="IPR054292">
    <property type="entry name" value="DUF7028"/>
</dbReference>
<dbReference type="InterPro" id="IPR056511">
    <property type="entry name" value="IDM1_C"/>
</dbReference>
<dbReference type="Pfam" id="PF05641">
    <property type="entry name" value="Agenet"/>
    <property type="match status" value="1"/>
</dbReference>
<name>A0A7J7NTB6_9MAGN</name>
<dbReference type="CDD" id="cd04301">
    <property type="entry name" value="NAT_SF"/>
    <property type="match status" value="1"/>
</dbReference>
<dbReference type="PANTHER" id="PTHR46309">
    <property type="entry name" value="PHD FINGER PROTEIN 12"/>
    <property type="match status" value="1"/>
</dbReference>
<feature type="domain" description="PHD-type" evidence="8">
    <location>
        <begin position="1016"/>
        <end position="1078"/>
    </location>
</feature>
<dbReference type="GO" id="GO:0003714">
    <property type="term" value="F:transcription corepressor activity"/>
    <property type="evidence" value="ECO:0007669"/>
    <property type="project" value="InterPro"/>
</dbReference>
<dbReference type="Pfam" id="PF16135">
    <property type="entry name" value="TDBD"/>
    <property type="match status" value="1"/>
</dbReference>
<dbReference type="InterPro" id="IPR013083">
    <property type="entry name" value="Znf_RING/FYVE/PHD"/>
</dbReference>
<feature type="region of interest" description="Disordered" evidence="7">
    <location>
        <begin position="613"/>
        <end position="632"/>
    </location>
</feature>
<protein>
    <submittedName>
        <fullName evidence="10">Uncharacterized protein</fullName>
    </submittedName>
</protein>
<feature type="domain" description="N-acetyltransferase" evidence="9">
    <location>
        <begin position="1114"/>
        <end position="1268"/>
    </location>
</feature>
<dbReference type="InterPro" id="IPR042163">
    <property type="entry name" value="PHF12"/>
</dbReference>
<dbReference type="OrthoDB" id="1903104at2759"/>
<keyword evidence="11" id="KW-1185">Reference proteome</keyword>
<dbReference type="InterPro" id="IPR000182">
    <property type="entry name" value="GNAT_dom"/>
</dbReference>
<dbReference type="Pfam" id="PF23011">
    <property type="entry name" value="PHD-1st_NSD"/>
    <property type="match status" value="1"/>
</dbReference>
<dbReference type="Pfam" id="PF23209">
    <property type="entry name" value="IDM1_C"/>
    <property type="match status" value="1"/>
</dbReference>
<evidence type="ECO:0000259" key="8">
    <source>
        <dbReference type="PROSITE" id="PS50016"/>
    </source>
</evidence>
<evidence type="ECO:0000256" key="4">
    <source>
        <dbReference type="ARBA" id="ARBA00022833"/>
    </source>
</evidence>
<dbReference type="SUPFAM" id="SSF57903">
    <property type="entry name" value="FYVE/PHD zinc finger"/>
    <property type="match status" value="2"/>
</dbReference>
<keyword evidence="4" id="KW-0862">Zinc</keyword>
<dbReference type="InterPro" id="IPR008395">
    <property type="entry name" value="Agenet-like_dom"/>
</dbReference>
<keyword evidence="5" id="KW-0539">Nucleus</keyword>
<organism evidence="10 11">
    <name type="scientific">Kingdonia uniflora</name>
    <dbReference type="NCBI Taxonomy" id="39325"/>
    <lineage>
        <taxon>Eukaryota</taxon>
        <taxon>Viridiplantae</taxon>
        <taxon>Streptophyta</taxon>
        <taxon>Embryophyta</taxon>
        <taxon>Tracheophyta</taxon>
        <taxon>Spermatophyta</taxon>
        <taxon>Magnoliopsida</taxon>
        <taxon>Ranunculales</taxon>
        <taxon>Circaeasteraceae</taxon>
        <taxon>Kingdonia</taxon>
    </lineage>
</organism>
<feature type="compositionally biased region" description="Polar residues" evidence="7">
    <location>
        <begin position="1329"/>
        <end position="1339"/>
    </location>
</feature>
<feature type="region of interest" description="Disordered" evidence="7">
    <location>
        <begin position="761"/>
        <end position="810"/>
    </location>
</feature>
<proteinExistence type="predicted"/>
<evidence type="ECO:0000256" key="3">
    <source>
        <dbReference type="ARBA" id="ARBA00022771"/>
    </source>
</evidence>
<evidence type="ECO:0000256" key="2">
    <source>
        <dbReference type="ARBA" id="ARBA00022723"/>
    </source>
</evidence>
<evidence type="ECO:0000313" key="10">
    <source>
        <dbReference type="EMBL" id="KAF6170426.1"/>
    </source>
</evidence>
<dbReference type="PROSITE" id="PS50016">
    <property type="entry name" value="ZF_PHD_2"/>
    <property type="match status" value="2"/>
</dbReference>
<gene>
    <name evidence="10" type="ORF">GIB67_014356</name>
</gene>